<dbReference type="AlphaFoldDB" id="A0A7H0SRG3"/>
<dbReference type="GO" id="GO:0016874">
    <property type="term" value="F:ligase activity"/>
    <property type="evidence" value="ECO:0007669"/>
    <property type="project" value="UniProtKB-KW"/>
</dbReference>
<keyword evidence="3 4" id="KW-0067">ATP-binding</keyword>
<dbReference type="GO" id="GO:0005524">
    <property type="term" value="F:ATP binding"/>
    <property type="evidence" value="ECO:0007669"/>
    <property type="project" value="UniProtKB-UniRule"/>
</dbReference>
<dbReference type="PANTHER" id="PTHR43585:SF2">
    <property type="entry name" value="ATP-GRASP ENZYME FSQD"/>
    <property type="match status" value="1"/>
</dbReference>
<proteinExistence type="predicted"/>
<dbReference type="InterPro" id="IPR011761">
    <property type="entry name" value="ATP-grasp"/>
</dbReference>
<feature type="domain" description="ATP-grasp" evidence="5">
    <location>
        <begin position="157"/>
        <end position="358"/>
    </location>
</feature>
<dbReference type="InterPro" id="IPR052032">
    <property type="entry name" value="ATP-dep_AA_Ligase"/>
</dbReference>
<dbReference type="SUPFAM" id="SSF56059">
    <property type="entry name" value="Glutathione synthetase ATP-binding domain-like"/>
    <property type="match status" value="1"/>
</dbReference>
<dbReference type="Proteomes" id="UP000516320">
    <property type="component" value="Chromosome"/>
</dbReference>
<gene>
    <name evidence="6" type="ORF">GP475_11210</name>
</gene>
<evidence type="ECO:0000313" key="6">
    <source>
        <dbReference type="EMBL" id="QNQ91138.1"/>
    </source>
</evidence>
<organism evidence="6 7">
    <name type="scientific">Corynebacterium poyangense</name>
    <dbReference type="NCBI Taxonomy" id="2684405"/>
    <lineage>
        <taxon>Bacteria</taxon>
        <taxon>Bacillati</taxon>
        <taxon>Actinomycetota</taxon>
        <taxon>Actinomycetes</taxon>
        <taxon>Mycobacteriales</taxon>
        <taxon>Corynebacteriaceae</taxon>
        <taxon>Corynebacterium</taxon>
    </lineage>
</organism>
<keyword evidence="1" id="KW-0436">Ligase</keyword>
<dbReference type="Pfam" id="PF13535">
    <property type="entry name" value="ATP-grasp_4"/>
    <property type="match status" value="1"/>
</dbReference>
<evidence type="ECO:0000256" key="4">
    <source>
        <dbReference type="PROSITE-ProRule" id="PRU00409"/>
    </source>
</evidence>
<evidence type="ECO:0000259" key="5">
    <source>
        <dbReference type="PROSITE" id="PS50975"/>
    </source>
</evidence>
<evidence type="ECO:0000256" key="2">
    <source>
        <dbReference type="ARBA" id="ARBA00022741"/>
    </source>
</evidence>
<evidence type="ECO:0000313" key="7">
    <source>
        <dbReference type="Proteomes" id="UP000516320"/>
    </source>
</evidence>
<dbReference type="PROSITE" id="PS50975">
    <property type="entry name" value="ATP_GRASP"/>
    <property type="match status" value="1"/>
</dbReference>
<evidence type="ECO:0000256" key="3">
    <source>
        <dbReference type="ARBA" id="ARBA00022840"/>
    </source>
</evidence>
<dbReference type="GO" id="GO:0046872">
    <property type="term" value="F:metal ion binding"/>
    <property type="evidence" value="ECO:0007669"/>
    <property type="project" value="InterPro"/>
</dbReference>
<dbReference type="EMBL" id="CP046884">
    <property type="protein sequence ID" value="QNQ91138.1"/>
    <property type="molecule type" value="Genomic_DNA"/>
</dbReference>
<accession>A0A7H0SRG3</accession>
<reference evidence="6 7" key="1">
    <citation type="submission" date="2019-12" db="EMBL/GenBank/DDBJ databases">
        <title>Corynebacterium sp. nov., isolated from feces of the Anser Albifrons in China.</title>
        <authorList>
            <person name="Liu Q."/>
        </authorList>
    </citation>
    <scope>NUCLEOTIDE SEQUENCE [LARGE SCALE GENOMIC DNA]</scope>
    <source>
        <strain evidence="6 7">4H37-19</strain>
    </source>
</reference>
<sequence>MRFPVVITHILTRRKENAEVSVAEDELKKAEWALLVGVTTTGSHAADQWFRGFLQACRQRNLLICGIDFEESLRDGVPRIPLDCLITLPGAFSRDITSAHLITAISTIRQRCPGSVVASAALRENYQLLNSRFAKELHITANTPECIQLIQDKPACRARLHQAGFYQPRSLRIRGVGPGDTIEFEDVFGCRVSHPSDNPRGWIVKPATGMGSIGVEFISSLDEISALNLSLSDDYCCEEFIEGDEFSIEGLVTASTVRVYAVTEKTTNERFVETGHRQPAGTQQLPNQAELEQEFQDCITALGIQCGHLHAEFWRTPEGTIVWGEFHVRQGGDLIAPDLVTAIRPELDYYGELIDSLRGLPLPPLPPIRYCAGVRFIEVNAGMVQGISVRNTLPPATKVYWQAQPLEHPHAVNSSTARGSVLFSYGRDQTTVNDNLNQAENLCKIEVAQLSNEGQ</sequence>
<keyword evidence="2 4" id="KW-0547">Nucleotide-binding</keyword>
<keyword evidence="7" id="KW-1185">Reference proteome</keyword>
<dbReference type="PANTHER" id="PTHR43585">
    <property type="entry name" value="FUMIPYRROLE BIOSYNTHESIS PROTEIN C"/>
    <property type="match status" value="1"/>
</dbReference>
<protein>
    <submittedName>
        <fullName evidence="6">ATP-grasp domain-containing protein</fullName>
    </submittedName>
</protein>
<dbReference type="Gene3D" id="3.30.470.20">
    <property type="entry name" value="ATP-grasp fold, B domain"/>
    <property type="match status" value="1"/>
</dbReference>
<evidence type="ECO:0000256" key="1">
    <source>
        <dbReference type="ARBA" id="ARBA00022598"/>
    </source>
</evidence>
<name>A0A7H0SRG3_9CORY</name>
<dbReference type="KEGG" id="cpoy:GP475_11210"/>